<dbReference type="EMBL" id="JAGTJQ010000007">
    <property type="protein sequence ID" value="KAH7027820.1"/>
    <property type="molecule type" value="Genomic_DNA"/>
</dbReference>
<reference evidence="1" key="1">
    <citation type="journal article" date="2021" name="Nat. Commun.">
        <title>Genetic determinants of endophytism in the Arabidopsis root mycobiome.</title>
        <authorList>
            <person name="Mesny F."/>
            <person name="Miyauchi S."/>
            <person name="Thiergart T."/>
            <person name="Pickel B."/>
            <person name="Atanasova L."/>
            <person name="Karlsson M."/>
            <person name="Huettel B."/>
            <person name="Barry K.W."/>
            <person name="Haridas S."/>
            <person name="Chen C."/>
            <person name="Bauer D."/>
            <person name="Andreopoulos W."/>
            <person name="Pangilinan J."/>
            <person name="LaButti K."/>
            <person name="Riley R."/>
            <person name="Lipzen A."/>
            <person name="Clum A."/>
            <person name="Drula E."/>
            <person name="Henrissat B."/>
            <person name="Kohler A."/>
            <person name="Grigoriev I.V."/>
            <person name="Martin F.M."/>
            <person name="Hacquard S."/>
        </authorList>
    </citation>
    <scope>NUCLEOTIDE SEQUENCE</scope>
    <source>
        <strain evidence="1">MPI-CAGE-CH-0230</strain>
    </source>
</reference>
<evidence type="ECO:0000313" key="1">
    <source>
        <dbReference type="EMBL" id="KAH7027820.1"/>
    </source>
</evidence>
<dbReference type="GeneID" id="70177962"/>
<dbReference type="RefSeq" id="XP_046010619.1">
    <property type="nucleotide sequence ID" value="XM_046148416.1"/>
</dbReference>
<dbReference type="Proteomes" id="UP000756346">
    <property type="component" value="Unassembled WGS sequence"/>
</dbReference>
<dbReference type="AlphaFoldDB" id="A0A9P9BS04"/>
<proteinExistence type="predicted"/>
<name>A0A9P9BS04_9PEZI</name>
<keyword evidence="2" id="KW-1185">Reference proteome</keyword>
<gene>
    <name evidence="1" type="ORF">B0I36DRAFT_143857</name>
</gene>
<comment type="caution">
    <text evidence="1">The sequence shown here is derived from an EMBL/GenBank/DDBJ whole genome shotgun (WGS) entry which is preliminary data.</text>
</comment>
<organism evidence="1 2">
    <name type="scientific">Microdochium trichocladiopsis</name>
    <dbReference type="NCBI Taxonomy" id="1682393"/>
    <lineage>
        <taxon>Eukaryota</taxon>
        <taxon>Fungi</taxon>
        <taxon>Dikarya</taxon>
        <taxon>Ascomycota</taxon>
        <taxon>Pezizomycotina</taxon>
        <taxon>Sordariomycetes</taxon>
        <taxon>Xylariomycetidae</taxon>
        <taxon>Xylariales</taxon>
        <taxon>Microdochiaceae</taxon>
        <taxon>Microdochium</taxon>
    </lineage>
</organism>
<evidence type="ECO:0000313" key="2">
    <source>
        <dbReference type="Proteomes" id="UP000756346"/>
    </source>
</evidence>
<sequence>MSSTCSDECCWFPWKCVALGDDGRAGSGCANRICVMSNVAHDAMPGQQFLWRGWFGKAVVGAKRCDESIVTAGDVEGLEEDEEGSAQVEGIRDSTGRPTGFGMCCAAIVMWTIKARGQWADLRSGGQTGDGGAQAASTQASMSSVPEGCALPRICPQGWAPVCACLPPPGYCDFDYSGALANP</sequence>
<accession>A0A9P9BS04</accession>
<protein>
    <submittedName>
        <fullName evidence="1">Uncharacterized protein</fullName>
    </submittedName>
</protein>